<accession>A0A0M2NEB2</accession>
<dbReference type="AlphaFoldDB" id="A0A0M2NEB2"/>
<dbReference type="EMBL" id="LAYJ01000097">
    <property type="protein sequence ID" value="KKI50869.1"/>
    <property type="molecule type" value="Genomic_DNA"/>
</dbReference>
<evidence type="ECO:0000313" key="2">
    <source>
        <dbReference type="Proteomes" id="UP000034076"/>
    </source>
</evidence>
<protein>
    <submittedName>
        <fullName evidence="1">Uncharacterized protein</fullName>
    </submittedName>
</protein>
<dbReference type="Proteomes" id="UP000034076">
    <property type="component" value="Unassembled WGS sequence"/>
</dbReference>
<evidence type="ECO:0000313" key="1">
    <source>
        <dbReference type="EMBL" id="KKI50869.1"/>
    </source>
</evidence>
<comment type="caution">
    <text evidence="1">The sequence shown here is derived from an EMBL/GenBank/DDBJ whole genome shotgun (WGS) entry which is preliminary data.</text>
</comment>
<reference evidence="1 2" key="1">
    <citation type="submission" date="2015-04" db="EMBL/GenBank/DDBJ databases">
        <title>Draft genome sequence of bacteremic isolate Catabacter hongkongensis type strain HKU16T.</title>
        <authorList>
            <person name="Lau S.K."/>
            <person name="Teng J.L."/>
            <person name="Huang Y."/>
            <person name="Curreem S.O."/>
            <person name="Tsui S.K."/>
            <person name="Woo P.C."/>
        </authorList>
    </citation>
    <scope>NUCLEOTIDE SEQUENCE [LARGE SCALE GENOMIC DNA]</scope>
    <source>
        <strain evidence="1 2">HKU16</strain>
    </source>
</reference>
<gene>
    <name evidence="1" type="ORF">CHK_1660</name>
</gene>
<sequence length="40" mass="4903">MRAYSRFRDKLHSYFQWIIYHPGKKNDIVLPLVKILQIIT</sequence>
<proteinExistence type="predicted"/>
<name>A0A0M2NEB2_9FIRM</name>
<keyword evidence="2" id="KW-1185">Reference proteome</keyword>
<organism evidence="1 2">
    <name type="scientific">Christensenella hongkongensis</name>
    <dbReference type="NCBI Taxonomy" id="270498"/>
    <lineage>
        <taxon>Bacteria</taxon>
        <taxon>Bacillati</taxon>
        <taxon>Bacillota</taxon>
        <taxon>Clostridia</taxon>
        <taxon>Christensenellales</taxon>
        <taxon>Christensenellaceae</taxon>
        <taxon>Christensenella</taxon>
    </lineage>
</organism>
<dbReference type="STRING" id="270498.CHK_1660"/>